<accession>A0AAD1VKK8</accession>
<protein>
    <submittedName>
        <fullName evidence="2">Uncharacterized protein</fullName>
    </submittedName>
</protein>
<organism evidence="2 3">
    <name type="scientific">Pelobates cultripes</name>
    <name type="common">Western spadefoot toad</name>
    <dbReference type="NCBI Taxonomy" id="61616"/>
    <lineage>
        <taxon>Eukaryota</taxon>
        <taxon>Metazoa</taxon>
        <taxon>Chordata</taxon>
        <taxon>Craniata</taxon>
        <taxon>Vertebrata</taxon>
        <taxon>Euteleostomi</taxon>
        <taxon>Amphibia</taxon>
        <taxon>Batrachia</taxon>
        <taxon>Anura</taxon>
        <taxon>Pelobatoidea</taxon>
        <taxon>Pelobatidae</taxon>
        <taxon>Pelobates</taxon>
    </lineage>
</organism>
<proteinExistence type="predicted"/>
<sequence length="69" mass="7985">HHGKKGEPLTWHTYTKRANCCPSRNYAASTKYHPHPTIHTSSYNPFYTNTTKNRHKDMTGVENSRLGKK</sequence>
<name>A0AAD1VKK8_PELCU</name>
<keyword evidence="3" id="KW-1185">Reference proteome</keyword>
<evidence type="ECO:0000313" key="3">
    <source>
        <dbReference type="Proteomes" id="UP001295444"/>
    </source>
</evidence>
<dbReference type="AlphaFoldDB" id="A0AAD1VKK8"/>
<dbReference type="Proteomes" id="UP001295444">
    <property type="component" value="Chromosome 01"/>
</dbReference>
<dbReference type="EMBL" id="OW240912">
    <property type="protein sequence ID" value="CAH2220927.1"/>
    <property type="molecule type" value="Genomic_DNA"/>
</dbReference>
<reference evidence="2" key="1">
    <citation type="submission" date="2022-03" db="EMBL/GenBank/DDBJ databases">
        <authorList>
            <person name="Alioto T."/>
            <person name="Alioto T."/>
            <person name="Gomez Garrido J."/>
        </authorList>
    </citation>
    <scope>NUCLEOTIDE SEQUENCE</scope>
</reference>
<feature type="non-terminal residue" evidence="2">
    <location>
        <position position="1"/>
    </location>
</feature>
<feature type="compositionally biased region" description="Polar residues" evidence="1">
    <location>
        <begin position="38"/>
        <end position="51"/>
    </location>
</feature>
<gene>
    <name evidence="2" type="ORF">PECUL_23A057592</name>
</gene>
<evidence type="ECO:0000256" key="1">
    <source>
        <dbReference type="SAM" id="MobiDB-lite"/>
    </source>
</evidence>
<evidence type="ECO:0000313" key="2">
    <source>
        <dbReference type="EMBL" id="CAH2220927.1"/>
    </source>
</evidence>
<feature type="region of interest" description="Disordered" evidence="1">
    <location>
        <begin position="32"/>
        <end position="69"/>
    </location>
</feature>